<evidence type="ECO:0000256" key="6">
    <source>
        <dbReference type="ARBA" id="ARBA00022679"/>
    </source>
</evidence>
<dbReference type="InterPro" id="IPR052105">
    <property type="entry name" value="MGAT5_Glycosyltransferase"/>
</dbReference>
<dbReference type="InterPro" id="IPR026116">
    <property type="entry name" value="GT18_cat"/>
</dbReference>
<feature type="domain" description="Glycosyltransferase family 18 catalytic" evidence="16">
    <location>
        <begin position="482"/>
        <end position="688"/>
    </location>
</feature>
<proteinExistence type="inferred from homology"/>
<dbReference type="GO" id="GO:0000139">
    <property type="term" value="C:Golgi membrane"/>
    <property type="evidence" value="ECO:0007669"/>
    <property type="project" value="UniProtKB-SubCell"/>
</dbReference>
<comment type="similarity">
    <text evidence="3">Belongs to the glycosyltransferase 18 family.</text>
</comment>
<reference evidence="17 18" key="1">
    <citation type="journal article" date="2011" name="J. Gen. Appl. Microbiol.">
        <title>Draft genome sequencing of the enigmatic basidiomycete Mixia osmundae.</title>
        <authorList>
            <person name="Nishida H."/>
            <person name="Nagatsuka Y."/>
            <person name="Sugiyama J."/>
        </authorList>
    </citation>
    <scope>NUCLEOTIDE SEQUENCE [LARGE SCALE GENOMIC DNA]</scope>
    <source>
        <strain evidence="18">CBS 9802 / IAM 14324 / JCM 22182 / KY 12970</strain>
    </source>
</reference>
<evidence type="ECO:0000256" key="5">
    <source>
        <dbReference type="ARBA" id="ARBA00022676"/>
    </source>
</evidence>
<dbReference type="GO" id="GO:0030144">
    <property type="term" value="F:alpha-1,6-mannosylglycoprotein 6-beta-N-acetylglucosaminyltransferase activity"/>
    <property type="evidence" value="ECO:0007669"/>
    <property type="project" value="UniProtKB-EC"/>
</dbReference>
<evidence type="ECO:0000256" key="7">
    <source>
        <dbReference type="ARBA" id="ARBA00022692"/>
    </source>
</evidence>
<evidence type="ECO:0000256" key="8">
    <source>
        <dbReference type="ARBA" id="ARBA00022968"/>
    </source>
</evidence>
<dbReference type="PANTHER" id="PTHR15075:SF2">
    <property type="entry name" value="ALPHA-1,6-MANNOSYLGLYCOPROTEIN 6-BETA-N-ACETYLGLUCOSAMINYLTRANSFERASE"/>
    <property type="match status" value="1"/>
</dbReference>
<dbReference type="EMBL" id="BABT02000046">
    <property type="protein sequence ID" value="GAA94683.1"/>
    <property type="molecule type" value="Genomic_DNA"/>
</dbReference>
<name>G7DVS3_MIXOS</name>
<evidence type="ECO:0000256" key="3">
    <source>
        <dbReference type="ARBA" id="ARBA00007477"/>
    </source>
</evidence>
<evidence type="ECO:0000313" key="18">
    <source>
        <dbReference type="Proteomes" id="UP000009131"/>
    </source>
</evidence>
<evidence type="ECO:0000313" key="17">
    <source>
        <dbReference type="EMBL" id="GAA94683.1"/>
    </source>
</evidence>
<dbReference type="Pfam" id="PF15024">
    <property type="entry name" value="Glyco_transf_18"/>
    <property type="match status" value="1"/>
</dbReference>
<keyword evidence="5" id="KW-0328">Glycosyltransferase</keyword>
<dbReference type="STRING" id="764103.G7DVS3"/>
<sequence>MERKKSDDDASQHTRLKSHDSGPLSPRRNAGFLNALLARPSYDSRIPLLAVTTEPEAAIDSQSSLTTAVDRRESRPSSDGSVGKRASFGSASTPPRARLELDRDADSLASKPIRYDTYQRSSVTGLPYSPTARLFGSVASSTASQSWLSRKMRRRQFALSAAIITLAALIYLSIAHNGDHATFNRSMRASDNSTGWSDSDSIWDRLRNPTDLLKSLPHPWADTQETDPSKSWSIDSMLGKVNDLHLPSLSEWSGQRTSTPVEQVEPQEVQVGQKEAQVELQPDQPAWDYAEEIFAPPKLLNATSGERASEPEWHTRRRRTLAMAAYCRRNPQAKCPERMSQVVLIGVGRFKWALDGTFDKPSPFANGEAILAMSFLYGLDKREYPYIYVEDNYPRTERDVVLLISRLYAELQESVKMVILDYITEPMCLDDSTCIRSDVFPTGMPRWKIFVWDAMANIMNYEDRSRADWHITAVPSSKTVIGTFLGITISTECSKFQIVPSDQRNHSAYVLGKQRDFFAKSSLAWTAEDLAELKNATGLDLIAGVKQPKDENDYVLPDAIRNIGAASRDDFITRIGSAKVMLGVGLPTDSPSPFEALCMGTPVVFPVRKINGWQGDEWDGDLTHFNPQSKLLADSVAGEPHVYHVVRGDRAGLIKAVQKAISTPIDPYLAPVLSDEKYLERFDGFMSKDWYQAHLDIQEFSVETQ</sequence>
<evidence type="ECO:0000256" key="11">
    <source>
        <dbReference type="ARBA" id="ARBA00023136"/>
    </source>
</evidence>
<feature type="region of interest" description="Disordered" evidence="14">
    <location>
        <begin position="55"/>
        <end position="104"/>
    </location>
</feature>
<dbReference type="HOGENOM" id="CLU_391315_0_0_1"/>
<organism evidence="17 18">
    <name type="scientific">Mixia osmundae (strain CBS 9802 / IAM 14324 / JCM 22182 / KY 12970)</name>
    <dbReference type="NCBI Taxonomy" id="764103"/>
    <lineage>
        <taxon>Eukaryota</taxon>
        <taxon>Fungi</taxon>
        <taxon>Dikarya</taxon>
        <taxon>Basidiomycota</taxon>
        <taxon>Pucciniomycotina</taxon>
        <taxon>Mixiomycetes</taxon>
        <taxon>Mixiales</taxon>
        <taxon>Mixiaceae</taxon>
        <taxon>Mixia</taxon>
    </lineage>
</organism>
<dbReference type="eggNOG" id="ENOG502S1N4">
    <property type="taxonomic scope" value="Eukaryota"/>
</dbReference>
<evidence type="ECO:0000256" key="2">
    <source>
        <dbReference type="ARBA" id="ARBA00004922"/>
    </source>
</evidence>
<dbReference type="OrthoDB" id="2113294at2759"/>
<accession>G7DVS3</accession>
<dbReference type="RefSeq" id="XP_014568202.1">
    <property type="nucleotide sequence ID" value="XM_014712716.1"/>
</dbReference>
<keyword evidence="9 15" id="KW-1133">Transmembrane helix</keyword>
<keyword evidence="12" id="KW-0325">Glycoprotein</keyword>
<dbReference type="UniPathway" id="UPA00378"/>
<keyword evidence="11 15" id="KW-0472">Membrane</keyword>
<evidence type="ECO:0000256" key="12">
    <source>
        <dbReference type="ARBA" id="ARBA00023180"/>
    </source>
</evidence>
<evidence type="ECO:0000256" key="1">
    <source>
        <dbReference type="ARBA" id="ARBA00004323"/>
    </source>
</evidence>
<keyword evidence="18" id="KW-1185">Reference proteome</keyword>
<dbReference type="AlphaFoldDB" id="G7DVS3"/>
<dbReference type="PANTHER" id="PTHR15075">
    <property type="entry name" value="ALPHA-MANNOSIDE BETA-1,6-N-ACETYLGLUCOSAMINYLTRANSFERASE"/>
    <property type="match status" value="1"/>
</dbReference>
<evidence type="ECO:0000259" key="16">
    <source>
        <dbReference type="Pfam" id="PF15024"/>
    </source>
</evidence>
<evidence type="ECO:0000256" key="15">
    <source>
        <dbReference type="SAM" id="Phobius"/>
    </source>
</evidence>
<feature type="region of interest" description="Disordered" evidence="14">
    <location>
        <begin position="1"/>
        <end position="29"/>
    </location>
</feature>
<protein>
    <recommendedName>
        <fullName evidence="4">alpha-1,6-mannosyl-glycoprotein 6-beta-N-acetylglucosaminyltransferase</fullName>
        <ecNumber evidence="4">2.4.1.155</ecNumber>
    </recommendedName>
</protein>
<gene>
    <name evidence="17" type="primary">Mo01336</name>
    <name evidence="17" type="ORF">E5Q_01336</name>
</gene>
<comment type="caution">
    <text evidence="17">The sequence shown here is derived from an EMBL/GenBank/DDBJ whole genome shotgun (WGS) entry which is preliminary data.</text>
</comment>
<keyword evidence="7 15" id="KW-0812">Transmembrane</keyword>
<dbReference type="GO" id="GO:0006487">
    <property type="term" value="P:protein N-linked glycosylation"/>
    <property type="evidence" value="ECO:0007669"/>
    <property type="project" value="TreeGrafter"/>
</dbReference>
<evidence type="ECO:0000256" key="13">
    <source>
        <dbReference type="ARBA" id="ARBA00048243"/>
    </source>
</evidence>
<dbReference type="EC" id="2.4.1.155" evidence="4"/>
<keyword evidence="10" id="KW-0333">Golgi apparatus</keyword>
<keyword evidence="6" id="KW-0808">Transferase</keyword>
<feature type="compositionally biased region" description="Basic and acidic residues" evidence="14">
    <location>
        <begin position="1"/>
        <end position="20"/>
    </location>
</feature>
<evidence type="ECO:0000256" key="4">
    <source>
        <dbReference type="ARBA" id="ARBA00012671"/>
    </source>
</evidence>
<comment type="catalytic activity">
    <reaction evidence="13">
        <text>N(4)-{beta-D-GlcNAc-(1-&gt;2)-[beta-D-GlcNAc-(1-&gt;4)]-alpha-D-Man-(1-&gt;3)-[beta-D-GlcNAc-(1-&gt;2)-alpha-D-Man-(1-&gt;6)]-beta-D-Man-(1-&gt;4)-beta-D-GlcNAc-(1-&gt;4)-beta-D-GlcNAc}-L-asparaginyl-[protein] + UDP-N-acetyl-alpha-D-glucosamine = N(4)-{beta-D-GlcNAc-(1-&gt;2)-[beta-D-GlcNAc-(1-&gt;4)]-alpha-D-Man-(1-&gt;3)-[beta-D-GlcNAc-(1-&gt;2)-[beta-D-GlcNAc-(1-&gt;6)]-alpha-D-Man-(1-&gt;6)]-beta-D-Man-(1-&gt;4)-beta-D-GlcNAc-(1-&gt;4)-beta-D-GlcNAc}-L-asparaginyl-[protein] + UDP + H(+)</text>
        <dbReference type="Rhea" id="RHEA:16921"/>
        <dbReference type="Rhea" id="RHEA-COMP:14374"/>
        <dbReference type="Rhea" id="RHEA-COMP:14377"/>
        <dbReference type="ChEBI" id="CHEBI:15378"/>
        <dbReference type="ChEBI" id="CHEBI:57705"/>
        <dbReference type="ChEBI" id="CHEBI:58223"/>
        <dbReference type="ChEBI" id="CHEBI:139507"/>
        <dbReference type="ChEBI" id="CHEBI:139510"/>
        <dbReference type="EC" id="2.4.1.155"/>
    </reaction>
</comment>
<reference evidence="17 18" key="2">
    <citation type="journal article" date="2012" name="Open Biol.">
        <title>Characteristics of nucleosomes and linker DNA regions on the genome of the basidiomycete Mixia osmundae revealed by mono- and dinucleosome mapping.</title>
        <authorList>
            <person name="Nishida H."/>
            <person name="Kondo S."/>
            <person name="Matsumoto T."/>
            <person name="Suzuki Y."/>
            <person name="Yoshikawa H."/>
            <person name="Taylor T.D."/>
            <person name="Sugiyama J."/>
        </authorList>
    </citation>
    <scope>NUCLEOTIDE SEQUENCE [LARGE SCALE GENOMIC DNA]</scope>
    <source>
        <strain evidence="18">CBS 9802 / IAM 14324 / JCM 22182 / KY 12970</strain>
    </source>
</reference>
<keyword evidence="8" id="KW-0735">Signal-anchor</keyword>
<dbReference type="Proteomes" id="UP000009131">
    <property type="component" value="Unassembled WGS sequence"/>
</dbReference>
<dbReference type="InParanoid" id="G7DVS3"/>
<evidence type="ECO:0000256" key="9">
    <source>
        <dbReference type="ARBA" id="ARBA00022989"/>
    </source>
</evidence>
<feature type="transmembrane region" description="Helical" evidence="15">
    <location>
        <begin position="157"/>
        <end position="174"/>
    </location>
</feature>
<comment type="pathway">
    <text evidence="2">Protein modification; protein glycosylation.</text>
</comment>
<comment type="subcellular location">
    <subcellularLocation>
        <location evidence="1">Golgi apparatus membrane</location>
        <topology evidence="1">Single-pass type II membrane protein</topology>
    </subcellularLocation>
</comment>
<evidence type="ECO:0000256" key="14">
    <source>
        <dbReference type="SAM" id="MobiDB-lite"/>
    </source>
</evidence>
<evidence type="ECO:0000256" key="10">
    <source>
        <dbReference type="ARBA" id="ARBA00023034"/>
    </source>
</evidence>